<dbReference type="InterPro" id="IPR011604">
    <property type="entry name" value="PDDEXK-like_dom_sf"/>
</dbReference>
<keyword evidence="1" id="KW-0547">Nucleotide-binding</keyword>
<evidence type="ECO:0000313" key="10">
    <source>
        <dbReference type="Proteomes" id="UP000261905"/>
    </source>
</evidence>
<dbReference type="EMBL" id="QUBQ01000001">
    <property type="protein sequence ID" value="REK76092.1"/>
    <property type="molecule type" value="Genomic_DNA"/>
</dbReference>
<dbReference type="GO" id="GO:0003677">
    <property type="term" value="F:DNA binding"/>
    <property type="evidence" value="ECO:0007669"/>
    <property type="project" value="UniProtKB-KW"/>
</dbReference>
<keyword evidence="4" id="KW-0347">Helicase</keyword>
<name>A0A371PIP3_9BACL</name>
<evidence type="ECO:0000256" key="7">
    <source>
        <dbReference type="ARBA" id="ARBA00023204"/>
    </source>
</evidence>
<dbReference type="RefSeq" id="WP_116042788.1">
    <property type="nucleotide sequence ID" value="NZ_QUBQ01000001.1"/>
</dbReference>
<dbReference type="GO" id="GO:0004386">
    <property type="term" value="F:helicase activity"/>
    <property type="evidence" value="ECO:0007669"/>
    <property type="project" value="UniProtKB-KW"/>
</dbReference>
<keyword evidence="2" id="KW-0227">DNA damage</keyword>
<protein>
    <recommendedName>
        <fullName evidence="8">PD-(D/E)XK endonuclease-like domain-containing protein</fullName>
    </recommendedName>
</protein>
<accession>A0A371PIP3</accession>
<proteinExistence type="predicted"/>
<keyword evidence="10" id="KW-1185">Reference proteome</keyword>
<dbReference type="GO" id="GO:0006281">
    <property type="term" value="P:DNA repair"/>
    <property type="evidence" value="ECO:0007669"/>
    <property type="project" value="UniProtKB-KW"/>
</dbReference>
<evidence type="ECO:0000313" key="9">
    <source>
        <dbReference type="EMBL" id="REK76092.1"/>
    </source>
</evidence>
<dbReference type="Proteomes" id="UP000261905">
    <property type="component" value="Unassembled WGS sequence"/>
</dbReference>
<dbReference type="GO" id="GO:0005524">
    <property type="term" value="F:ATP binding"/>
    <property type="evidence" value="ECO:0007669"/>
    <property type="project" value="UniProtKB-KW"/>
</dbReference>
<keyword evidence="3" id="KW-0378">Hydrolase</keyword>
<keyword evidence="5" id="KW-0067">ATP-binding</keyword>
<evidence type="ECO:0000256" key="5">
    <source>
        <dbReference type="ARBA" id="ARBA00022840"/>
    </source>
</evidence>
<reference evidence="9 10" key="1">
    <citation type="submission" date="2018-08" db="EMBL/GenBank/DDBJ databases">
        <title>Paenibacillus sp. M4BSY-1, whole genome shotgun sequence.</title>
        <authorList>
            <person name="Tuo L."/>
        </authorList>
    </citation>
    <scope>NUCLEOTIDE SEQUENCE [LARGE SCALE GENOMIC DNA]</scope>
    <source>
        <strain evidence="9 10">M4BSY-1</strain>
    </source>
</reference>
<gene>
    <name evidence="9" type="ORF">DX130_03225</name>
</gene>
<evidence type="ECO:0000256" key="6">
    <source>
        <dbReference type="ARBA" id="ARBA00023125"/>
    </source>
</evidence>
<evidence type="ECO:0000256" key="3">
    <source>
        <dbReference type="ARBA" id="ARBA00022801"/>
    </source>
</evidence>
<evidence type="ECO:0000259" key="8">
    <source>
        <dbReference type="Pfam" id="PF12705"/>
    </source>
</evidence>
<dbReference type="InterPro" id="IPR038726">
    <property type="entry name" value="PDDEXK_AddAB-type"/>
</dbReference>
<evidence type="ECO:0000256" key="1">
    <source>
        <dbReference type="ARBA" id="ARBA00022741"/>
    </source>
</evidence>
<dbReference type="Pfam" id="PF12705">
    <property type="entry name" value="PDDEXK_1"/>
    <property type="match status" value="1"/>
</dbReference>
<comment type="caution">
    <text evidence="9">The sequence shown here is derived from an EMBL/GenBank/DDBJ whole genome shotgun (WGS) entry which is preliminary data.</text>
</comment>
<evidence type="ECO:0000256" key="2">
    <source>
        <dbReference type="ARBA" id="ARBA00022763"/>
    </source>
</evidence>
<organism evidence="9 10">
    <name type="scientific">Paenibacillus paeoniae</name>
    <dbReference type="NCBI Taxonomy" id="2292705"/>
    <lineage>
        <taxon>Bacteria</taxon>
        <taxon>Bacillati</taxon>
        <taxon>Bacillota</taxon>
        <taxon>Bacilli</taxon>
        <taxon>Bacillales</taxon>
        <taxon>Paenibacillaceae</taxon>
        <taxon>Paenibacillus</taxon>
    </lineage>
</organism>
<evidence type="ECO:0000256" key="4">
    <source>
        <dbReference type="ARBA" id="ARBA00022806"/>
    </source>
</evidence>
<dbReference type="AlphaFoldDB" id="A0A371PIP3"/>
<keyword evidence="6" id="KW-0238">DNA-binding</keyword>
<dbReference type="GO" id="GO:0016787">
    <property type="term" value="F:hydrolase activity"/>
    <property type="evidence" value="ECO:0007669"/>
    <property type="project" value="UniProtKB-KW"/>
</dbReference>
<sequence length="227" mass="26302">MDELKVTPIKPIVLQRSYAYTTDIALYSDCTRHYLLCWVFGFESVEGIPELLGTLVNYTIEDIHQALKAGIDVTEAHLTIWIAEHYGPFEQRGIEDSAMKQIVYQHARSYLEYVRRQGLTVISFELGISSFVGDYLMNGKLDVVMKRNGSYEIIHFKTGRKSKPEGEQVRYKKKLLLYTALWEQRMDMRVDAMRLFYTGEEKSEQVVSFTREETRASGCEFRDGGDH</sequence>
<dbReference type="OrthoDB" id="9800322at2"/>
<feature type="domain" description="PD-(D/E)XK endonuclease-like" evidence="8">
    <location>
        <begin position="22"/>
        <end position="204"/>
    </location>
</feature>
<dbReference type="Gene3D" id="3.90.320.10">
    <property type="match status" value="1"/>
</dbReference>
<keyword evidence="7" id="KW-0234">DNA repair</keyword>